<gene>
    <name evidence="2" type="ORF">FNH08_00495</name>
</gene>
<dbReference type="PRINTS" id="PR00359">
    <property type="entry name" value="BP450"/>
</dbReference>
<dbReference type="PANTHER" id="PTHR46696:SF6">
    <property type="entry name" value="P450, PUTATIVE (EUROFUNG)-RELATED"/>
    <property type="match status" value="1"/>
</dbReference>
<dbReference type="PANTHER" id="PTHR46696">
    <property type="entry name" value="P450, PUTATIVE (EUROFUNG)-RELATED"/>
    <property type="match status" value="1"/>
</dbReference>
<accession>A0A5N8X8B7</accession>
<dbReference type="AlphaFoldDB" id="A0A5N8X8B7"/>
<proteinExistence type="inferred from homology"/>
<evidence type="ECO:0008006" key="4">
    <source>
        <dbReference type="Google" id="ProtNLM"/>
    </source>
</evidence>
<comment type="similarity">
    <text evidence="1">Belongs to the cytochrome P450 family.</text>
</comment>
<evidence type="ECO:0000256" key="1">
    <source>
        <dbReference type="ARBA" id="ARBA00010617"/>
    </source>
</evidence>
<dbReference type="InterPro" id="IPR002397">
    <property type="entry name" value="Cyt_P450_B"/>
</dbReference>
<dbReference type="EMBL" id="VJZC01000001">
    <property type="protein sequence ID" value="MPY55720.1"/>
    <property type="molecule type" value="Genomic_DNA"/>
</dbReference>
<dbReference type="GO" id="GO:0016705">
    <property type="term" value="F:oxidoreductase activity, acting on paired donors, with incorporation or reduction of molecular oxygen"/>
    <property type="evidence" value="ECO:0007669"/>
    <property type="project" value="InterPro"/>
</dbReference>
<organism evidence="2 3">
    <name type="scientific">Streptomyces spongiae</name>
    <dbReference type="NCBI Taxonomy" id="565072"/>
    <lineage>
        <taxon>Bacteria</taxon>
        <taxon>Bacillati</taxon>
        <taxon>Actinomycetota</taxon>
        <taxon>Actinomycetes</taxon>
        <taxon>Kitasatosporales</taxon>
        <taxon>Streptomycetaceae</taxon>
        <taxon>Streptomyces</taxon>
    </lineage>
</organism>
<dbReference type="RefSeq" id="WP_152769196.1">
    <property type="nucleotide sequence ID" value="NZ_VJZC01000001.1"/>
</dbReference>
<sequence>MTVRWNATWAMRHLDSDPTAGTAEAYGEMPAKCPMSRVEVDGSKVDRWAALSHAELPTVLRGFRRMGSTVTTERDGTPVIIPLFADPPLHTGFRELLNANFPPEVVGRLEAGIRQIAVEMVDAMVTAGEVDFAESFSYPYPTRVLCLSLGIPESDWPVHHEFVMTIDKLSNSNLSDPESAMFEEPFPARTSSFSLNGDVVRRSYPVLSVNEMPLRMNAAAPSEAA</sequence>
<dbReference type="GO" id="GO:0005506">
    <property type="term" value="F:iron ion binding"/>
    <property type="evidence" value="ECO:0007669"/>
    <property type="project" value="InterPro"/>
</dbReference>
<dbReference type="Proteomes" id="UP000400924">
    <property type="component" value="Unassembled WGS sequence"/>
</dbReference>
<protein>
    <recommendedName>
        <fullName evidence="4">Cytochrome P450</fullName>
    </recommendedName>
</protein>
<evidence type="ECO:0000313" key="3">
    <source>
        <dbReference type="Proteomes" id="UP000400924"/>
    </source>
</evidence>
<dbReference type="OrthoDB" id="3209493at2"/>
<name>A0A5N8X8B7_9ACTN</name>
<comment type="caution">
    <text evidence="2">The sequence shown here is derived from an EMBL/GenBank/DDBJ whole genome shotgun (WGS) entry which is preliminary data.</text>
</comment>
<dbReference type="InterPro" id="IPR036396">
    <property type="entry name" value="Cyt_P450_sf"/>
</dbReference>
<dbReference type="GO" id="GO:0004497">
    <property type="term" value="F:monooxygenase activity"/>
    <property type="evidence" value="ECO:0007669"/>
    <property type="project" value="InterPro"/>
</dbReference>
<evidence type="ECO:0000313" key="2">
    <source>
        <dbReference type="EMBL" id="MPY55720.1"/>
    </source>
</evidence>
<dbReference type="SUPFAM" id="SSF48264">
    <property type="entry name" value="Cytochrome P450"/>
    <property type="match status" value="1"/>
</dbReference>
<reference evidence="2 3" key="1">
    <citation type="submission" date="2019-07" db="EMBL/GenBank/DDBJ databases">
        <title>New species of Amycolatopsis and Streptomyces.</title>
        <authorList>
            <person name="Duangmal K."/>
            <person name="Teo W.F.A."/>
            <person name="Lipun K."/>
        </authorList>
    </citation>
    <scope>NUCLEOTIDE SEQUENCE [LARGE SCALE GENOMIC DNA]</scope>
    <source>
        <strain evidence="2 3">NBRC 106415</strain>
    </source>
</reference>
<dbReference type="GO" id="GO:0020037">
    <property type="term" value="F:heme binding"/>
    <property type="evidence" value="ECO:0007669"/>
    <property type="project" value="InterPro"/>
</dbReference>
<keyword evidence="3" id="KW-1185">Reference proteome</keyword>
<dbReference type="Gene3D" id="1.10.630.10">
    <property type="entry name" value="Cytochrome P450"/>
    <property type="match status" value="1"/>
</dbReference>